<sequence>MARRGSQNCDAIILVYFIHRRCNKEYCEANDAVNFGDYVNGILRLDDDIMSTITAAAKDHVATAHRHKHTDVKLSSATFMWERSGKYTKVGSDLLKMDEDKRCDQLKLALQRGHVDYLEVEFTSKAVPKNSTASTN</sequence>
<dbReference type="EMBL" id="SKBN01000025">
    <property type="protein sequence ID" value="TGJ86573.1"/>
    <property type="molecule type" value="Genomic_DNA"/>
</dbReference>
<organism evidence="1 2">
    <name type="scientific">Xylaria hypoxylon</name>
    <dbReference type="NCBI Taxonomy" id="37992"/>
    <lineage>
        <taxon>Eukaryota</taxon>
        <taxon>Fungi</taxon>
        <taxon>Dikarya</taxon>
        <taxon>Ascomycota</taxon>
        <taxon>Pezizomycotina</taxon>
        <taxon>Sordariomycetes</taxon>
        <taxon>Xylariomycetidae</taxon>
        <taxon>Xylariales</taxon>
        <taxon>Xylariaceae</taxon>
        <taxon>Xylaria</taxon>
    </lineage>
</organism>
<keyword evidence="2" id="KW-1185">Reference proteome</keyword>
<evidence type="ECO:0000313" key="1">
    <source>
        <dbReference type="EMBL" id="TGJ86573.1"/>
    </source>
</evidence>
<comment type="caution">
    <text evidence="1">The sequence shown here is derived from an EMBL/GenBank/DDBJ whole genome shotgun (WGS) entry which is preliminary data.</text>
</comment>
<gene>
    <name evidence="1" type="ORF">E0Z10_g2202</name>
</gene>
<protein>
    <submittedName>
        <fullName evidence="1">Uncharacterized protein</fullName>
    </submittedName>
</protein>
<evidence type="ECO:0000313" key="2">
    <source>
        <dbReference type="Proteomes" id="UP000297716"/>
    </source>
</evidence>
<proteinExistence type="predicted"/>
<reference evidence="1 2" key="1">
    <citation type="submission" date="2019-03" db="EMBL/GenBank/DDBJ databases">
        <title>Draft genome sequence of Xylaria hypoxylon DSM 108379, a ubiquitous saprotrophic-parasitic fungi on hardwood.</title>
        <authorList>
            <person name="Buettner E."/>
            <person name="Leonhardt S."/>
            <person name="Gebauer A.M."/>
            <person name="Liers C."/>
            <person name="Hofrichter M."/>
            <person name="Kellner H."/>
        </authorList>
    </citation>
    <scope>NUCLEOTIDE SEQUENCE [LARGE SCALE GENOMIC DNA]</scope>
    <source>
        <strain evidence="1 2">DSM 108379</strain>
    </source>
</reference>
<dbReference type="OrthoDB" id="4727005at2759"/>
<dbReference type="Proteomes" id="UP000297716">
    <property type="component" value="Unassembled WGS sequence"/>
</dbReference>
<dbReference type="AlphaFoldDB" id="A0A4Z0Z6R8"/>
<name>A0A4Z0Z6R8_9PEZI</name>
<accession>A0A4Z0Z6R8</accession>